<organism evidence="2 3">
    <name type="scientific">Legionella cardiaca</name>
    <dbReference type="NCBI Taxonomy" id="1071983"/>
    <lineage>
        <taxon>Bacteria</taxon>
        <taxon>Pseudomonadati</taxon>
        <taxon>Pseudomonadota</taxon>
        <taxon>Gammaproteobacteria</taxon>
        <taxon>Legionellales</taxon>
        <taxon>Legionellaceae</taxon>
        <taxon>Legionella</taxon>
    </lineage>
</organism>
<dbReference type="RefSeq" id="WP_275089812.1">
    <property type="nucleotide sequence ID" value="NZ_CP119078.1"/>
</dbReference>
<accession>A0ABY8ATJ2</accession>
<evidence type="ECO:0000313" key="2">
    <source>
        <dbReference type="EMBL" id="WED43997.1"/>
    </source>
</evidence>
<keyword evidence="3" id="KW-1185">Reference proteome</keyword>
<reference evidence="2 3" key="1">
    <citation type="submission" date="2023-02" db="EMBL/GenBank/DDBJ databases">
        <title>Genome Sequence of L. cardiaca H63T.</title>
        <authorList>
            <person name="Lopez A.E."/>
            <person name="Cianciotto N.P."/>
        </authorList>
    </citation>
    <scope>NUCLEOTIDE SEQUENCE [LARGE SCALE GENOMIC DNA]</scope>
    <source>
        <strain evidence="2 3">H63</strain>
    </source>
</reference>
<protein>
    <recommendedName>
        <fullName evidence="4">Transmembrane protein</fullName>
    </recommendedName>
</protein>
<dbReference type="EMBL" id="CP119078">
    <property type="protein sequence ID" value="WED43997.1"/>
    <property type="molecule type" value="Genomic_DNA"/>
</dbReference>
<proteinExistence type="predicted"/>
<evidence type="ECO:0008006" key="4">
    <source>
        <dbReference type="Google" id="ProtNLM"/>
    </source>
</evidence>
<feature type="transmembrane region" description="Helical" evidence="1">
    <location>
        <begin position="88"/>
        <end position="112"/>
    </location>
</feature>
<name>A0ABY8ATJ2_9GAMM</name>
<evidence type="ECO:0000313" key="3">
    <source>
        <dbReference type="Proteomes" id="UP001222087"/>
    </source>
</evidence>
<feature type="transmembrane region" description="Helical" evidence="1">
    <location>
        <begin position="54"/>
        <end position="76"/>
    </location>
</feature>
<keyword evidence="1" id="KW-0472">Membrane</keyword>
<feature type="transmembrane region" description="Helical" evidence="1">
    <location>
        <begin position="12"/>
        <end position="34"/>
    </location>
</feature>
<gene>
    <name evidence="2" type="ORF">PXX05_04215</name>
</gene>
<keyword evidence="1" id="KW-1133">Transmembrane helix</keyword>
<sequence>MNNQTKECKYLSWTAVVSAAIIGIGLNFLFNLLSLALGISSFSIDIQGKTTFSLAGYFCFCISSIISMFFTGWVAGKLTPPQPLKKMWGILYGFLAWSLLLILTVVLLTNFIQFLAFHSNFTANLVAIKITNNAPMLTETVADITKNSPLSINIETTKKVLTLNAMLTFILFFLGALASCLGGFIGYKTIKNNESL</sequence>
<dbReference type="Proteomes" id="UP001222087">
    <property type="component" value="Chromosome"/>
</dbReference>
<evidence type="ECO:0000256" key="1">
    <source>
        <dbReference type="SAM" id="Phobius"/>
    </source>
</evidence>
<keyword evidence="1" id="KW-0812">Transmembrane</keyword>
<feature type="transmembrane region" description="Helical" evidence="1">
    <location>
        <begin position="165"/>
        <end position="187"/>
    </location>
</feature>